<dbReference type="SUPFAM" id="SSF52540">
    <property type="entry name" value="P-loop containing nucleoside triphosphate hydrolases"/>
    <property type="match status" value="1"/>
</dbReference>
<dbReference type="InterPro" id="IPR014017">
    <property type="entry name" value="DNA_helicase_UvrD-like_C"/>
</dbReference>
<dbReference type="GO" id="GO:0005524">
    <property type="term" value="F:ATP binding"/>
    <property type="evidence" value="ECO:0007669"/>
    <property type="project" value="UniProtKB-KW"/>
</dbReference>
<keyword evidence="2" id="KW-0547">Nucleotide-binding</keyword>
<dbReference type="PROSITE" id="PS51217">
    <property type="entry name" value="UVRD_HELICASE_CTER"/>
    <property type="match status" value="1"/>
</dbReference>
<name>A0A7V1LLM3_CALAY</name>
<evidence type="ECO:0000256" key="4">
    <source>
        <dbReference type="ARBA" id="ARBA00022801"/>
    </source>
</evidence>
<protein>
    <recommendedName>
        <fullName evidence="10">UvrD-like helicase C-terminal domain-containing protein</fullName>
    </recommendedName>
</protein>
<evidence type="ECO:0000256" key="3">
    <source>
        <dbReference type="ARBA" id="ARBA00022763"/>
    </source>
</evidence>
<dbReference type="AlphaFoldDB" id="A0A7V1LLM3"/>
<sequence length="1059" mass="122273">MPGITLITGAHTRYYPFENAIKEQLSVMNGSWLSLLPVNRAVRHFKRRLVDAFAPRALADPPVFTFEGFALDYYRRLPHMPHVLPPDTLYFILEEILKQKTEAFSYFPSAAAGISRLVYRISDVVEELRRFGFTAEKLARHEFDPALMPPARQKDLVMILQTLEERLAGHYIDQAGAVFLAVKAMTAGNFKKQYPDLKTVYINGYGIFTPPMYLFLEQLKETLDFTIRLEYVDENPTLFAGLAPLRRRLLHMGAREVADARPSFISRKLFNRDHPPLTAQEPPYPLTLTVAEDAEDEIECIAAKIESLRRQGVAAHRIGLTFPSLEHYVPRIRRIFSREEIPFNLSTGYALDKAPLIETLTRLLEVVRDDFPVDDVLALLGSPFLKGELPTAYRRLYKILAEKRRGHLRPGWHKNLTFDDEALSSAVTVIQEFLQPLYRFGTAKRDLDEWHRDMRRLFRSTGAFRWYENPRPDGLPRAAREKEYRAYNRFMKILEPFFWSLKQVWQKEPMGLSALISRLKMVLGRASYSLTEWPDHGVQIMPRLEIQALECDVLLVGGLTDGQFPRVSVKDIFLSDPAREQLGLTASEELLDQDRFLFYLLLDAPLKQAHLFYPQYEGERALVPSTFLDELRNCWILRDVERAPVEKQDGWRELGSSFQAVDWEASFRRGSDLLRTQPAGKKTGLDVLRRIRVDRDRHDAGQPFGLYEGDLSRDERIAALSRDRFARHLWSITQLESYAFCPMKYFLERQLKLEEWPEFENGITALEKGNLIHEILYAFYSKWKKQPLLHTDRQSLVRELKKLAGQKMDEQPFSGFLWELEKSRWLGDDKRPSLLHLFLEHDLDAMEHRACTPAMLEWAFGQEGGKGVDETSSARPLILEKEGQTIRISGKIDRIDRDAADRLIVYDYKTGHVSSPGKLQRMMARGLHFQLPVYWMALEQFMSGNPVLMAALYSIRNSADVKQLPALGRRADSEQLGVSANHLQPNKNFTDEEGTPLELPQLLNRVEEQIFKLNEQAAAGIFSHSAWPDEEPCRSFCAFKRLCQKHPAKMKRTLTRSEL</sequence>
<evidence type="ECO:0000256" key="9">
    <source>
        <dbReference type="ARBA" id="ARBA00023204"/>
    </source>
</evidence>
<dbReference type="GO" id="GO:0004527">
    <property type="term" value="F:exonuclease activity"/>
    <property type="evidence" value="ECO:0007669"/>
    <property type="project" value="UniProtKB-KW"/>
</dbReference>
<dbReference type="SUPFAM" id="SSF52980">
    <property type="entry name" value="Restriction endonuclease-like"/>
    <property type="match status" value="1"/>
</dbReference>
<dbReference type="InterPro" id="IPR027417">
    <property type="entry name" value="P-loop_NTPase"/>
</dbReference>
<keyword evidence="4" id="KW-0378">Hydrolase</keyword>
<dbReference type="InterPro" id="IPR011604">
    <property type="entry name" value="PDDEXK-like_dom_sf"/>
</dbReference>
<evidence type="ECO:0000256" key="7">
    <source>
        <dbReference type="ARBA" id="ARBA00022840"/>
    </source>
</evidence>
<evidence type="ECO:0000256" key="2">
    <source>
        <dbReference type="ARBA" id="ARBA00022741"/>
    </source>
</evidence>
<dbReference type="Proteomes" id="UP000886005">
    <property type="component" value="Unassembled WGS sequence"/>
</dbReference>
<keyword evidence="7" id="KW-0067">ATP-binding</keyword>
<dbReference type="Gene3D" id="3.40.50.300">
    <property type="entry name" value="P-loop containing nucleotide triphosphate hydrolases"/>
    <property type="match status" value="2"/>
</dbReference>
<dbReference type="GO" id="GO:0003677">
    <property type="term" value="F:DNA binding"/>
    <property type="evidence" value="ECO:0007669"/>
    <property type="project" value="UniProtKB-KW"/>
</dbReference>
<keyword evidence="1" id="KW-0540">Nuclease</keyword>
<dbReference type="GO" id="GO:0004386">
    <property type="term" value="F:helicase activity"/>
    <property type="evidence" value="ECO:0007669"/>
    <property type="project" value="UniProtKB-KW"/>
</dbReference>
<reference evidence="11" key="1">
    <citation type="journal article" date="2020" name="mSystems">
        <title>Genome- and Community-Level Interaction Insights into Carbon Utilization and Element Cycling Functions of Hydrothermarchaeota in Hydrothermal Sediment.</title>
        <authorList>
            <person name="Zhou Z."/>
            <person name="Liu Y."/>
            <person name="Xu W."/>
            <person name="Pan J."/>
            <person name="Luo Z.H."/>
            <person name="Li M."/>
        </authorList>
    </citation>
    <scope>NUCLEOTIDE SEQUENCE [LARGE SCALE GENOMIC DNA]</scope>
    <source>
        <strain evidence="11">HyVt-456</strain>
    </source>
</reference>
<dbReference type="GO" id="GO:0006310">
    <property type="term" value="P:DNA recombination"/>
    <property type="evidence" value="ECO:0007669"/>
    <property type="project" value="TreeGrafter"/>
</dbReference>
<dbReference type="PANTHER" id="PTHR30591">
    <property type="entry name" value="RECBCD ENZYME SUBUNIT RECC"/>
    <property type="match status" value="1"/>
</dbReference>
<dbReference type="Pfam" id="PF12705">
    <property type="entry name" value="PDDEXK_1"/>
    <property type="match status" value="1"/>
</dbReference>
<dbReference type="InterPro" id="IPR049035">
    <property type="entry name" value="ADDB_N"/>
</dbReference>
<proteinExistence type="predicted"/>
<keyword evidence="8" id="KW-0238">DNA-binding</keyword>
<keyword evidence="3" id="KW-0227">DNA damage</keyword>
<evidence type="ECO:0000259" key="10">
    <source>
        <dbReference type="PROSITE" id="PS51217"/>
    </source>
</evidence>
<keyword evidence="6" id="KW-0269">Exonuclease</keyword>
<evidence type="ECO:0000256" key="8">
    <source>
        <dbReference type="ARBA" id="ARBA00023125"/>
    </source>
</evidence>
<accession>A0A7V1LLM3</accession>
<keyword evidence="5" id="KW-0347">Helicase</keyword>
<dbReference type="EMBL" id="DRLD01000170">
    <property type="protein sequence ID" value="HED10256.1"/>
    <property type="molecule type" value="Genomic_DNA"/>
</dbReference>
<comment type="caution">
    <text evidence="11">The sequence shown here is derived from an EMBL/GenBank/DDBJ whole genome shotgun (WGS) entry which is preliminary data.</text>
</comment>
<dbReference type="PANTHER" id="PTHR30591:SF1">
    <property type="entry name" value="RECBCD ENZYME SUBUNIT RECC"/>
    <property type="match status" value="1"/>
</dbReference>
<evidence type="ECO:0000313" key="11">
    <source>
        <dbReference type="EMBL" id="HED10256.1"/>
    </source>
</evidence>
<dbReference type="GO" id="GO:0006281">
    <property type="term" value="P:DNA repair"/>
    <property type="evidence" value="ECO:0007669"/>
    <property type="project" value="UniProtKB-KW"/>
</dbReference>
<gene>
    <name evidence="11" type="ORF">ENJ10_06180</name>
</gene>
<keyword evidence="9" id="KW-0234">DNA repair</keyword>
<evidence type="ECO:0000256" key="5">
    <source>
        <dbReference type="ARBA" id="ARBA00022806"/>
    </source>
</evidence>
<feature type="domain" description="UvrD-like helicase C-terminal" evidence="10">
    <location>
        <begin position="255"/>
        <end position="529"/>
    </location>
</feature>
<dbReference type="Pfam" id="PF21445">
    <property type="entry name" value="ADDB_N"/>
    <property type="match status" value="1"/>
</dbReference>
<dbReference type="InterPro" id="IPR038726">
    <property type="entry name" value="PDDEXK_AddAB-type"/>
</dbReference>
<dbReference type="InterPro" id="IPR011335">
    <property type="entry name" value="Restrct_endonuc-II-like"/>
</dbReference>
<dbReference type="Gene3D" id="3.90.320.10">
    <property type="match status" value="1"/>
</dbReference>
<organism evidence="11">
    <name type="scientific">Caldithrix abyssi</name>
    <dbReference type="NCBI Taxonomy" id="187145"/>
    <lineage>
        <taxon>Bacteria</taxon>
        <taxon>Pseudomonadati</taxon>
        <taxon>Calditrichota</taxon>
        <taxon>Calditrichia</taxon>
        <taxon>Calditrichales</taxon>
        <taxon>Calditrichaceae</taxon>
        <taxon>Caldithrix</taxon>
    </lineage>
</organism>
<evidence type="ECO:0000256" key="6">
    <source>
        <dbReference type="ARBA" id="ARBA00022839"/>
    </source>
</evidence>
<evidence type="ECO:0000256" key="1">
    <source>
        <dbReference type="ARBA" id="ARBA00022722"/>
    </source>
</evidence>